<keyword evidence="1" id="KW-0472">Membrane</keyword>
<sequence>MRRLQRSLRWANVILIFLTFFAYLSPYIHPDTIWFFAVLGLFYPVLLVLNIAFIIFWLVRKRRYALLSFACLMLGWNHFTSFVGLSLGGRLGDGETSLRVMSYNIFGFFNEGAGGRDARAKWTEAEIVDFYQQYRPDIWCLQEFTTVPKYVDQYAEMIKSNTALKNAYFEPQTGLALFSRYPVKGVKIHYFGDHNAINGYLIADIQHGDRTIRLFNIHLQTNAVSQMAEDVAQNGQLREKETWLQIKGMIGRYRRSAALRSDQAREIRKLLDESPYPVILCGDFNDVPLSYAYHRISDKLTDGFQQKGKGLGTTFHGSLPALRIDYILSSPEFRTLDYRVLKKDFSDHYPVMSILELEQ</sequence>
<dbReference type="SUPFAM" id="SSF56219">
    <property type="entry name" value="DNase I-like"/>
    <property type="match status" value="1"/>
</dbReference>
<dbReference type="PANTHER" id="PTHR14859:SF15">
    <property type="entry name" value="ENDONUCLEASE_EXONUCLEASE_PHOSPHATASE DOMAIN-CONTAINING PROTEIN"/>
    <property type="match status" value="1"/>
</dbReference>
<dbReference type="InterPro" id="IPR051916">
    <property type="entry name" value="GPI-anchor_lipid_remodeler"/>
</dbReference>
<feature type="domain" description="Endonuclease/exonuclease/phosphatase" evidence="2">
    <location>
        <begin position="101"/>
        <end position="348"/>
    </location>
</feature>
<dbReference type="InterPro" id="IPR036691">
    <property type="entry name" value="Endo/exonu/phosph_ase_sf"/>
</dbReference>
<comment type="caution">
    <text evidence="3">The sequence shown here is derived from an EMBL/GenBank/DDBJ whole genome shotgun (WGS) entry which is preliminary data.</text>
</comment>
<dbReference type="OrthoDB" id="635146at2"/>
<dbReference type="CDD" id="cd09084">
    <property type="entry name" value="EEP-2"/>
    <property type="match status" value="1"/>
</dbReference>
<keyword evidence="4" id="KW-1185">Reference proteome</keyword>
<reference evidence="3 4" key="1">
    <citation type="submission" date="2017-10" db="EMBL/GenBank/DDBJ databases">
        <title>The draft genome sequence of Lewinella nigricans NBRC 102662.</title>
        <authorList>
            <person name="Wang K."/>
        </authorList>
    </citation>
    <scope>NUCLEOTIDE SEQUENCE [LARGE SCALE GENOMIC DNA]</scope>
    <source>
        <strain evidence="3 4">NBRC 102662</strain>
    </source>
</reference>
<dbReference type="GO" id="GO:0003824">
    <property type="term" value="F:catalytic activity"/>
    <property type="evidence" value="ECO:0007669"/>
    <property type="project" value="InterPro"/>
</dbReference>
<keyword evidence="1" id="KW-1133">Transmembrane helix</keyword>
<evidence type="ECO:0000313" key="3">
    <source>
        <dbReference type="EMBL" id="PHN05481.1"/>
    </source>
</evidence>
<dbReference type="GO" id="GO:0006506">
    <property type="term" value="P:GPI anchor biosynthetic process"/>
    <property type="evidence" value="ECO:0007669"/>
    <property type="project" value="TreeGrafter"/>
</dbReference>
<dbReference type="PANTHER" id="PTHR14859">
    <property type="entry name" value="CALCOFLUOR WHITE HYPERSENSITIVE PROTEIN PRECURSOR"/>
    <property type="match status" value="1"/>
</dbReference>
<keyword evidence="1" id="KW-0812">Transmembrane</keyword>
<evidence type="ECO:0000256" key="1">
    <source>
        <dbReference type="SAM" id="Phobius"/>
    </source>
</evidence>
<dbReference type="RefSeq" id="WP_099151058.1">
    <property type="nucleotide sequence ID" value="NZ_PDUD01000021.1"/>
</dbReference>
<accession>A0A2D0NAE2</accession>
<proteinExistence type="predicted"/>
<dbReference type="AlphaFoldDB" id="A0A2D0NAE2"/>
<feature type="transmembrane region" description="Helical" evidence="1">
    <location>
        <begin position="34"/>
        <end position="59"/>
    </location>
</feature>
<evidence type="ECO:0000259" key="2">
    <source>
        <dbReference type="Pfam" id="PF03372"/>
    </source>
</evidence>
<dbReference type="InterPro" id="IPR005135">
    <property type="entry name" value="Endo/exonuclease/phosphatase"/>
</dbReference>
<dbReference type="Gene3D" id="3.60.10.10">
    <property type="entry name" value="Endonuclease/exonuclease/phosphatase"/>
    <property type="match status" value="1"/>
</dbReference>
<name>A0A2D0NAE2_FLAN2</name>
<dbReference type="EMBL" id="PDUD01000021">
    <property type="protein sequence ID" value="PHN05481.1"/>
    <property type="molecule type" value="Genomic_DNA"/>
</dbReference>
<dbReference type="GO" id="GO:0016020">
    <property type="term" value="C:membrane"/>
    <property type="evidence" value="ECO:0007669"/>
    <property type="project" value="GOC"/>
</dbReference>
<dbReference type="Proteomes" id="UP000223913">
    <property type="component" value="Unassembled WGS sequence"/>
</dbReference>
<gene>
    <name evidence="3" type="ORF">CRP01_15920</name>
</gene>
<protein>
    <recommendedName>
        <fullName evidence="2">Endonuclease/exonuclease/phosphatase domain-containing protein</fullName>
    </recommendedName>
</protein>
<evidence type="ECO:0000313" key="4">
    <source>
        <dbReference type="Proteomes" id="UP000223913"/>
    </source>
</evidence>
<dbReference type="Pfam" id="PF03372">
    <property type="entry name" value="Exo_endo_phos"/>
    <property type="match status" value="1"/>
</dbReference>
<feature type="transmembrane region" description="Helical" evidence="1">
    <location>
        <begin position="66"/>
        <end position="87"/>
    </location>
</feature>
<feature type="transmembrane region" description="Helical" evidence="1">
    <location>
        <begin position="7"/>
        <end position="28"/>
    </location>
</feature>
<organism evidence="3 4">
    <name type="scientific">Flavilitoribacter nigricans (strain ATCC 23147 / DSM 23189 / NBRC 102662 / NCIMB 1420 / SS-2)</name>
    <name type="common">Lewinella nigricans</name>
    <dbReference type="NCBI Taxonomy" id="1122177"/>
    <lineage>
        <taxon>Bacteria</taxon>
        <taxon>Pseudomonadati</taxon>
        <taxon>Bacteroidota</taxon>
        <taxon>Saprospiria</taxon>
        <taxon>Saprospirales</taxon>
        <taxon>Lewinellaceae</taxon>
        <taxon>Flavilitoribacter</taxon>
    </lineage>
</organism>